<proteinExistence type="predicted"/>
<dbReference type="EMBL" id="MF417890">
    <property type="protein sequence ID" value="ASN69412.1"/>
    <property type="molecule type" value="Genomic_DNA"/>
</dbReference>
<evidence type="ECO:0000256" key="1">
    <source>
        <dbReference type="ARBA" id="ARBA00004328"/>
    </source>
</evidence>
<gene>
    <name evidence="5" type="ORF">7F15_18</name>
</gene>
<dbReference type="Gene3D" id="4.10.80.40">
    <property type="entry name" value="succinate dehydrogenase protein domain"/>
    <property type="match status" value="1"/>
</dbReference>
<dbReference type="Gene3D" id="2.160.20.10">
    <property type="entry name" value="Single-stranded right-handed beta-helix, Pectin lyase-like"/>
    <property type="match status" value="1"/>
</dbReference>
<dbReference type="Pfam" id="PF12708">
    <property type="entry name" value="Pect-lyase_RHGA_epim"/>
    <property type="match status" value="1"/>
</dbReference>
<comment type="subcellular location">
    <subcellularLocation>
        <location evidence="1">Virion</location>
    </subcellularLocation>
</comment>
<feature type="domain" description="Rhamnogalacturonase A/B/Epimerase-like pectate lyase" evidence="4">
    <location>
        <begin position="130"/>
        <end position="360"/>
    </location>
</feature>
<sequence>MRLYTDFPIELGQEYRYKTVENFKRILDEFKASNRNFEFHKTEEEHAHNAQQIDYKLSNVHDELQYQDGRIEGLVVGHNGDGVEELKDSRTALDGSNHGLLSTRLKYDFEIIKNKMEENFNYLNKKIERIVNVNDYGADPTGEQDSTQAFKDALRGGNVHAHMTAGTYKVTGIRLPNNTVLSGEGKDITTIKFADETPAENIVITNEDMTGNAHNIGVKDFTVNGNKWRQNKKFSAAGGSLSSNVRFAGVKHGFAINVKSIDSLLHGFDITYANDDYFYQGDGVRVNEELESKYIHIDNCEASGFGDDGITTHHSRYLLITNNYSHHATGGGNNNGIEIDDGSQHVMLDNNMTEMNYGGIEVKAHAPASAPSNVLISNHMSIHDLRSYNLRHIGHHRAGDAKSKTAHSLMLNNCTAIEPYDNKVYPNTSPRALVIAAYRNVQINNFSAVGDGKFTANQPVIAVQFMAENVMFNGINVTGFKNASTDIKLFGGKNRGKKFTVTNANIWNSSQNIGIAGGAGLYDIRIINANIQGQGTGNGIELYNHTAEIIGCHADNYKNPAVIGGKPYSTVPTFLKGGFNGGTTGSSALSSRSAIFASTGGSFAHSARSWVAGSGANSHAWGSRSAVLNSLESETSSGRYVQTIVNSRGVKTEDNYVFAMGYGTDGAKYENTKFQIKGTTGTVKAKGTITAGNDFGDYAEYFESQSGQEIPNGYLVTLDGRYIRKANSNDIPIGVISGTAGVILGDAMFHHKDKFLKDEFGVTLTQIKTNEWQDDEGNKYSEEEEVPIPNPEWQESDGEEYLDRASRPEWNVVGLVGQVFTRIDSTVKPNDYIKPNKGIGTKDNNNGFYRVLEITTPYDSEKGYGVAVVLIK</sequence>
<dbReference type="SMART" id="SM00710">
    <property type="entry name" value="PbH1"/>
    <property type="match status" value="7"/>
</dbReference>
<evidence type="ECO:0000313" key="5">
    <source>
        <dbReference type="EMBL" id="ASN69412.1"/>
    </source>
</evidence>
<dbReference type="InterPro" id="IPR011050">
    <property type="entry name" value="Pectin_lyase_fold/virulence"/>
</dbReference>
<evidence type="ECO:0000259" key="4">
    <source>
        <dbReference type="Pfam" id="PF12708"/>
    </source>
</evidence>
<dbReference type="InterPro" id="IPR012334">
    <property type="entry name" value="Pectin_lyas_fold"/>
</dbReference>
<dbReference type="GO" id="GO:0051701">
    <property type="term" value="P:biological process involved in interaction with host"/>
    <property type="evidence" value="ECO:0007669"/>
    <property type="project" value="UniProtKB-ARBA"/>
</dbReference>
<feature type="domain" description="Peptidase G2 IMC autoproteolytic cleavage" evidence="3">
    <location>
        <begin position="643"/>
        <end position="872"/>
    </location>
</feature>
<evidence type="ECO:0000256" key="2">
    <source>
        <dbReference type="ARBA" id="ARBA00022844"/>
    </source>
</evidence>
<evidence type="ECO:0000259" key="3">
    <source>
        <dbReference type="Pfam" id="PF11962"/>
    </source>
</evidence>
<dbReference type="Gene3D" id="2.160.10.20">
    <property type="entry name" value="Insect antifreeze protein"/>
    <property type="match status" value="1"/>
</dbReference>
<dbReference type="GO" id="GO:0044423">
    <property type="term" value="C:virion component"/>
    <property type="evidence" value="ECO:0007669"/>
    <property type="project" value="UniProtKB-KW"/>
</dbReference>
<dbReference type="InterPro" id="IPR021865">
    <property type="entry name" value="Peptidase_G2"/>
</dbReference>
<protein>
    <submittedName>
        <fullName evidence="5">Putative pre-neck appendage</fullName>
    </submittedName>
</protein>
<dbReference type="GO" id="GO:0019058">
    <property type="term" value="P:viral life cycle"/>
    <property type="evidence" value="ECO:0007669"/>
    <property type="project" value="UniProtKB-ARBA"/>
</dbReference>
<dbReference type="Gene3D" id="2.40.300.10">
    <property type="entry name" value="Head decoration protein D"/>
    <property type="match status" value="1"/>
</dbReference>
<organism evidence="5">
    <name type="scientific">uncultured Caudovirales phage</name>
    <dbReference type="NCBI Taxonomy" id="2100421"/>
    <lineage>
        <taxon>Viruses</taxon>
        <taxon>Duplodnaviria</taxon>
        <taxon>Heunggongvirae</taxon>
        <taxon>Uroviricota</taxon>
        <taxon>Caudoviricetes</taxon>
        <taxon>Peduoviridae</taxon>
        <taxon>Maltschvirus</taxon>
        <taxon>Maltschvirus maltsch</taxon>
    </lineage>
</organism>
<accession>A0A2H4J2T1</accession>
<dbReference type="SUPFAM" id="SSF51126">
    <property type="entry name" value="Pectin lyase-like"/>
    <property type="match status" value="1"/>
</dbReference>
<reference evidence="5" key="1">
    <citation type="submission" date="2017-06" db="EMBL/GenBank/DDBJ databases">
        <title>Novel phages from South African skin metaviromes.</title>
        <authorList>
            <person name="van Zyl L.J."/>
            <person name="Abrahams Y."/>
            <person name="Stander E.A."/>
            <person name="Kirby B.M."/>
            <person name="Clavaud C."/>
            <person name="Farcet C."/>
            <person name="Breton L."/>
            <person name="Trindade M.I."/>
        </authorList>
    </citation>
    <scope>NUCLEOTIDE SEQUENCE</scope>
</reference>
<name>A0A2H4J2T1_9CAUD</name>
<dbReference type="InterPro" id="IPR024535">
    <property type="entry name" value="RHGA/B-epi-like_pectate_lyase"/>
</dbReference>
<keyword evidence="2" id="KW-0946">Virion</keyword>
<dbReference type="Pfam" id="PF11962">
    <property type="entry name" value="Peptidase_G2"/>
    <property type="match status" value="1"/>
</dbReference>
<dbReference type="InterPro" id="IPR006626">
    <property type="entry name" value="PbH1"/>
</dbReference>